<dbReference type="EMBL" id="ATNM01000072">
    <property type="protein sequence ID" value="EPR69143.1"/>
    <property type="molecule type" value="Genomic_DNA"/>
</dbReference>
<reference evidence="1 2" key="1">
    <citation type="journal article" date="2013" name="Genome Announc.">
        <title>Draft Genome Sequence of Cyclobacterium qasimii Strain M12-11BT, Isolated from Arctic Marine Sediment.</title>
        <authorList>
            <person name="Shivaji S."/>
            <person name="Ara S."/>
            <person name="Singh A."/>
            <person name="Kumar Pinnaka A."/>
        </authorList>
    </citation>
    <scope>NUCLEOTIDE SEQUENCE [LARGE SCALE GENOMIC DNA]</scope>
    <source>
        <strain evidence="1 2">M12-11B</strain>
    </source>
</reference>
<protein>
    <submittedName>
        <fullName evidence="1">Uncharacterized protein</fullName>
    </submittedName>
</protein>
<gene>
    <name evidence="1" type="ORF">ADICYQ_1791</name>
</gene>
<organism evidence="1 2">
    <name type="scientific">Cyclobacterium qasimii M12-11B</name>
    <dbReference type="NCBI Taxonomy" id="641524"/>
    <lineage>
        <taxon>Bacteria</taxon>
        <taxon>Pseudomonadati</taxon>
        <taxon>Bacteroidota</taxon>
        <taxon>Cytophagia</taxon>
        <taxon>Cytophagales</taxon>
        <taxon>Cyclobacteriaceae</taxon>
        <taxon>Cyclobacterium</taxon>
    </lineage>
</organism>
<evidence type="ECO:0000313" key="2">
    <source>
        <dbReference type="Proteomes" id="UP000014974"/>
    </source>
</evidence>
<comment type="caution">
    <text evidence="1">The sequence shown here is derived from an EMBL/GenBank/DDBJ whole genome shotgun (WGS) entry which is preliminary data.</text>
</comment>
<name>S7WYZ5_9BACT</name>
<dbReference type="Proteomes" id="UP000014974">
    <property type="component" value="Unassembled WGS sequence"/>
</dbReference>
<accession>S7WYZ5</accession>
<proteinExistence type="predicted"/>
<sequence>MDSKKGGVKANWMNFNLAFIEQMHGLFVEVPELEHGP</sequence>
<dbReference type="AlphaFoldDB" id="S7WYZ5"/>
<evidence type="ECO:0000313" key="1">
    <source>
        <dbReference type="EMBL" id="EPR69143.1"/>
    </source>
</evidence>